<evidence type="ECO:0000313" key="3">
    <source>
        <dbReference type="Proteomes" id="UP000799777"/>
    </source>
</evidence>
<evidence type="ECO:0000256" key="1">
    <source>
        <dbReference type="SAM" id="MobiDB-lite"/>
    </source>
</evidence>
<organism evidence="2 3">
    <name type="scientific">Setomelanomma holmii</name>
    <dbReference type="NCBI Taxonomy" id="210430"/>
    <lineage>
        <taxon>Eukaryota</taxon>
        <taxon>Fungi</taxon>
        <taxon>Dikarya</taxon>
        <taxon>Ascomycota</taxon>
        <taxon>Pezizomycotina</taxon>
        <taxon>Dothideomycetes</taxon>
        <taxon>Pleosporomycetidae</taxon>
        <taxon>Pleosporales</taxon>
        <taxon>Pleosporineae</taxon>
        <taxon>Phaeosphaeriaceae</taxon>
        <taxon>Setomelanomma</taxon>
    </lineage>
</organism>
<feature type="region of interest" description="Disordered" evidence="1">
    <location>
        <begin position="33"/>
        <end position="134"/>
    </location>
</feature>
<keyword evidence="3" id="KW-1185">Reference proteome</keyword>
<name>A0A9P4LQE3_9PLEO</name>
<dbReference type="EMBL" id="ML978162">
    <property type="protein sequence ID" value="KAF2034143.1"/>
    <property type="molecule type" value="Genomic_DNA"/>
</dbReference>
<evidence type="ECO:0000313" key="2">
    <source>
        <dbReference type="EMBL" id="KAF2034143.1"/>
    </source>
</evidence>
<protein>
    <submittedName>
        <fullName evidence="2">Uncharacterized protein</fullName>
    </submittedName>
</protein>
<sequence length="134" mass="14920">MRLKEQRVGHVRPRMWYHNDPWAFPVVIPHASAALPSDNSTSSEAQFKRPCEHDEDFGFHDIPPGPALDVPEPSTPPPKRRRAPDFIPPGAGTVSSLGKTEPPMPPSKRRRRAAFDRASTFSILQPSFTTPTTT</sequence>
<dbReference type="AlphaFoldDB" id="A0A9P4LQE3"/>
<gene>
    <name evidence="2" type="ORF">EK21DRAFT_85592</name>
</gene>
<accession>A0A9P4LQE3</accession>
<reference evidence="2" key="1">
    <citation type="journal article" date="2020" name="Stud. Mycol.">
        <title>101 Dothideomycetes genomes: a test case for predicting lifestyles and emergence of pathogens.</title>
        <authorList>
            <person name="Haridas S."/>
            <person name="Albert R."/>
            <person name="Binder M."/>
            <person name="Bloem J."/>
            <person name="Labutti K."/>
            <person name="Salamov A."/>
            <person name="Andreopoulos B."/>
            <person name="Baker S."/>
            <person name="Barry K."/>
            <person name="Bills G."/>
            <person name="Bluhm B."/>
            <person name="Cannon C."/>
            <person name="Castanera R."/>
            <person name="Culley D."/>
            <person name="Daum C."/>
            <person name="Ezra D."/>
            <person name="Gonzalez J."/>
            <person name="Henrissat B."/>
            <person name="Kuo A."/>
            <person name="Liang C."/>
            <person name="Lipzen A."/>
            <person name="Lutzoni F."/>
            <person name="Magnuson J."/>
            <person name="Mondo S."/>
            <person name="Nolan M."/>
            <person name="Ohm R."/>
            <person name="Pangilinan J."/>
            <person name="Park H.-J."/>
            <person name="Ramirez L."/>
            <person name="Alfaro M."/>
            <person name="Sun H."/>
            <person name="Tritt A."/>
            <person name="Yoshinaga Y."/>
            <person name="Zwiers L.-H."/>
            <person name="Turgeon B."/>
            <person name="Goodwin S."/>
            <person name="Spatafora J."/>
            <person name="Crous P."/>
            <person name="Grigoriev I."/>
        </authorList>
    </citation>
    <scope>NUCLEOTIDE SEQUENCE</scope>
    <source>
        <strain evidence="2">CBS 110217</strain>
    </source>
</reference>
<proteinExistence type="predicted"/>
<comment type="caution">
    <text evidence="2">The sequence shown here is derived from an EMBL/GenBank/DDBJ whole genome shotgun (WGS) entry which is preliminary data.</text>
</comment>
<dbReference type="Proteomes" id="UP000799777">
    <property type="component" value="Unassembled WGS sequence"/>
</dbReference>
<feature type="compositionally biased region" description="Polar residues" evidence="1">
    <location>
        <begin position="119"/>
        <end position="134"/>
    </location>
</feature>
<feature type="compositionally biased region" description="Basic and acidic residues" evidence="1">
    <location>
        <begin position="46"/>
        <end position="59"/>
    </location>
</feature>